<dbReference type="SUPFAM" id="SSF47473">
    <property type="entry name" value="EF-hand"/>
    <property type="match status" value="1"/>
</dbReference>
<protein>
    <submittedName>
        <fullName evidence="2">Uncharacterized protein</fullName>
    </submittedName>
</protein>
<feature type="region of interest" description="Disordered" evidence="1">
    <location>
        <begin position="108"/>
        <end position="134"/>
    </location>
</feature>
<keyword evidence="3" id="KW-1185">Reference proteome</keyword>
<dbReference type="InterPro" id="IPR011992">
    <property type="entry name" value="EF-hand-dom_pair"/>
</dbReference>
<feature type="region of interest" description="Disordered" evidence="1">
    <location>
        <begin position="1"/>
        <end position="23"/>
    </location>
</feature>
<accession>A0A8T0E692</accession>
<proteinExistence type="predicted"/>
<name>A0A8T0E692_ARGBR</name>
<dbReference type="Gene3D" id="1.10.238.10">
    <property type="entry name" value="EF-hand"/>
    <property type="match status" value="1"/>
</dbReference>
<evidence type="ECO:0000313" key="2">
    <source>
        <dbReference type="EMBL" id="KAF8766796.1"/>
    </source>
</evidence>
<sequence>MSSADNKDDPGNIGENPDLGENSKEFNRLFNLYSKAGMSASQNTMSLPGAKLWLEQAKILDENKGIADSDIERSFSAADVTGMSKEEFIAWIENLAHEKDKDAKDLINKLINSGPPPAGNKSELISTTGKIIKP</sequence>
<comment type="caution">
    <text evidence="2">The sequence shown here is derived from an EMBL/GenBank/DDBJ whole genome shotgun (WGS) entry which is preliminary data.</text>
</comment>
<reference evidence="2" key="2">
    <citation type="submission" date="2020-06" db="EMBL/GenBank/DDBJ databases">
        <authorList>
            <person name="Sheffer M."/>
        </authorList>
    </citation>
    <scope>NUCLEOTIDE SEQUENCE</scope>
</reference>
<gene>
    <name evidence="2" type="ORF">HNY73_019825</name>
</gene>
<dbReference type="Proteomes" id="UP000807504">
    <property type="component" value="Unassembled WGS sequence"/>
</dbReference>
<feature type="compositionally biased region" description="Polar residues" evidence="1">
    <location>
        <begin position="123"/>
        <end position="134"/>
    </location>
</feature>
<dbReference type="EMBL" id="JABXBU010002230">
    <property type="protein sequence ID" value="KAF8766796.1"/>
    <property type="molecule type" value="Genomic_DNA"/>
</dbReference>
<evidence type="ECO:0000313" key="3">
    <source>
        <dbReference type="Proteomes" id="UP000807504"/>
    </source>
</evidence>
<organism evidence="2 3">
    <name type="scientific">Argiope bruennichi</name>
    <name type="common">Wasp spider</name>
    <name type="synonym">Aranea bruennichi</name>
    <dbReference type="NCBI Taxonomy" id="94029"/>
    <lineage>
        <taxon>Eukaryota</taxon>
        <taxon>Metazoa</taxon>
        <taxon>Ecdysozoa</taxon>
        <taxon>Arthropoda</taxon>
        <taxon>Chelicerata</taxon>
        <taxon>Arachnida</taxon>
        <taxon>Araneae</taxon>
        <taxon>Araneomorphae</taxon>
        <taxon>Entelegynae</taxon>
        <taxon>Araneoidea</taxon>
        <taxon>Araneidae</taxon>
        <taxon>Argiope</taxon>
    </lineage>
</organism>
<reference evidence="2" key="1">
    <citation type="journal article" date="2020" name="bioRxiv">
        <title>Chromosome-level reference genome of the European wasp spider Argiope bruennichi: a resource for studies on range expansion and evolutionary adaptation.</title>
        <authorList>
            <person name="Sheffer M.M."/>
            <person name="Hoppe A."/>
            <person name="Krehenwinkel H."/>
            <person name="Uhl G."/>
            <person name="Kuss A.W."/>
            <person name="Jensen L."/>
            <person name="Jensen C."/>
            <person name="Gillespie R.G."/>
            <person name="Hoff K.J."/>
            <person name="Prost S."/>
        </authorList>
    </citation>
    <scope>NUCLEOTIDE SEQUENCE</scope>
</reference>
<evidence type="ECO:0000256" key="1">
    <source>
        <dbReference type="SAM" id="MobiDB-lite"/>
    </source>
</evidence>
<dbReference type="AlphaFoldDB" id="A0A8T0E692"/>
<feature type="compositionally biased region" description="Basic and acidic residues" evidence="1">
    <location>
        <begin position="1"/>
        <end position="10"/>
    </location>
</feature>